<proteinExistence type="predicted"/>
<dbReference type="SUPFAM" id="SSF52540">
    <property type="entry name" value="P-loop containing nucleoside triphosphate hydrolases"/>
    <property type="match status" value="1"/>
</dbReference>
<evidence type="ECO:0000313" key="5">
    <source>
        <dbReference type="Proteomes" id="UP000514720"/>
    </source>
</evidence>
<evidence type="ECO:0000259" key="3">
    <source>
        <dbReference type="SMART" id="SM00382"/>
    </source>
</evidence>
<dbReference type="AlphaFoldDB" id="A0A7L7KU81"/>
<dbReference type="GO" id="GO:0000731">
    <property type="term" value="P:DNA synthesis involved in DNA repair"/>
    <property type="evidence" value="ECO:0007669"/>
    <property type="project" value="TreeGrafter"/>
</dbReference>
<dbReference type="Pfam" id="PF12002">
    <property type="entry name" value="MgsA_C"/>
    <property type="match status" value="1"/>
</dbReference>
<dbReference type="Gene3D" id="3.40.50.300">
    <property type="entry name" value="P-loop containing nucleotide triphosphate hydrolases"/>
    <property type="match status" value="1"/>
</dbReference>
<dbReference type="SUPFAM" id="SSF48019">
    <property type="entry name" value="post-AAA+ oligomerization domain-like"/>
    <property type="match status" value="1"/>
</dbReference>
<dbReference type="Gene3D" id="1.20.272.10">
    <property type="match status" value="1"/>
</dbReference>
<dbReference type="GO" id="GO:0009378">
    <property type="term" value="F:four-way junction helicase activity"/>
    <property type="evidence" value="ECO:0007669"/>
    <property type="project" value="InterPro"/>
</dbReference>
<evidence type="ECO:0000313" key="4">
    <source>
        <dbReference type="EMBL" id="QMS85806.1"/>
    </source>
</evidence>
<dbReference type="InterPro" id="IPR027417">
    <property type="entry name" value="P-loop_NTPase"/>
</dbReference>
<dbReference type="SMART" id="SM00382">
    <property type="entry name" value="AAA"/>
    <property type="match status" value="1"/>
</dbReference>
<keyword evidence="1" id="KW-0547">Nucleotide-binding</keyword>
<dbReference type="InterPro" id="IPR032423">
    <property type="entry name" value="AAA_assoc_2"/>
</dbReference>
<dbReference type="Pfam" id="PF05496">
    <property type="entry name" value="RuvB_N"/>
    <property type="match status" value="1"/>
</dbReference>
<dbReference type="GO" id="GO:0008047">
    <property type="term" value="F:enzyme activator activity"/>
    <property type="evidence" value="ECO:0007669"/>
    <property type="project" value="TreeGrafter"/>
</dbReference>
<dbReference type="GO" id="GO:0017116">
    <property type="term" value="F:single-stranded DNA helicase activity"/>
    <property type="evidence" value="ECO:0007669"/>
    <property type="project" value="TreeGrafter"/>
</dbReference>
<feature type="domain" description="AAA+ ATPase" evidence="3">
    <location>
        <begin position="40"/>
        <end position="150"/>
    </location>
</feature>
<dbReference type="EMBL" id="CP048914">
    <property type="protein sequence ID" value="QMS85806.1"/>
    <property type="molecule type" value="Genomic_DNA"/>
</dbReference>
<protein>
    <submittedName>
        <fullName evidence="4">Replication-associated recombination protein A</fullName>
    </submittedName>
</protein>
<dbReference type="Proteomes" id="UP000514720">
    <property type="component" value="Chromosome"/>
</dbReference>
<keyword evidence="5" id="KW-1185">Reference proteome</keyword>
<dbReference type="GO" id="GO:0006310">
    <property type="term" value="P:DNA recombination"/>
    <property type="evidence" value="ECO:0007669"/>
    <property type="project" value="InterPro"/>
</dbReference>
<dbReference type="InterPro" id="IPR008921">
    <property type="entry name" value="DNA_pol3_clamp-load_cplx_C"/>
</dbReference>
<dbReference type="GO" id="GO:0006261">
    <property type="term" value="P:DNA-templated DNA replication"/>
    <property type="evidence" value="ECO:0007669"/>
    <property type="project" value="TreeGrafter"/>
</dbReference>
<dbReference type="GO" id="GO:0005524">
    <property type="term" value="F:ATP binding"/>
    <property type="evidence" value="ECO:0007669"/>
    <property type="project" value="UniProtKB-KW"/>
</dbReference>
<evidence type="ECO:0000256" key="1">
    <source>
        <dbReference type="ARBA" id="ARBA00022741"/>
    </source>
</evidence>
<sequence length="415" mass="46776">MNIVKPLAFRARPKNIDEIVGQDHIIGPSGVIRKMIEHEQAFSMILYGPPGVGKTTIAEAVGEAFGLHSYKFNASTDRKSELVAIMKESNLYGALLIVDEIHRMNKDIQDYLLPHVEEGRVVLIGLTTNNPYHSVNPAVRSRTHVLKLKPIQPQDIIKRLHQVQDRFREELTATIDETVFQYIAQSSNNEIRSAINQLEILSITYPNQDVTLDMAKAVLLQPSLSLDKNEDNYFNILSAFQKSIRGSDVDAALHYLARLIAMEDLSSLLRRMSVIAFEDIGLANPMIVTKMQACAAACERVGFPEARIPLSMLTIDMALSPKSNSAVNAIDAALKDVMEGKTPKIPNHLINVANFEDKNPYKYPHDYEEALVYQEYLPKELRNTTYYQAKNTGKYERALDERNTIIKQVLKKSKP</sequence>
<dbReference type="InterPro" id="IPR051314">
    <property type="entry name" value="AAA_ATPase_RarA/MGS1/WRNIP1"/>
</dbReference>
<keyword evidence="2" id="KW-0067">ATP-binding</keyword>
<dbReference type="RefSeq" id="WP_258877615.1">
    <property type="nucleotide sequence ID" value="NZ_CP048914.1"/>
</dbReference>
<organism evidence="4 5">
    <name type="scientific">Candidatus Xianfuyuplasma coldseepsis</name>
    <dbReference type="NCBI Taxonomy" id="2782163"/>
    <lineage>
        <taxon>Bacteria</taxon>
        <taxon>Bacillati</taxon>
        <taxon>Mycoplasmatota</taxon>
        <taxon>Mollicutes</taxon>
        <taxon>Candidatus Izemoplasmatales</taxon>
        <taxon>Candidatus Izemoplasmataceae</taxon>
        <taxon>Candidatus Xianfuyuplasma</taxon>
    </lineage>
</organism>
<dbReference type="InterPro" id="IPR003593">
    <property type="entry name" value="AAA+_ATPase"/>
</dbReference>
<evidence type="ECO:0000256" key="2">
    <source>
        <dbReference type="ARBA" id="ARBA00022840"/>
    </source>
</evidence>
<dbReference type="PANTHER" id="PTHR13779">
    <property type="entry name" value="WERNER HELICASE-INTERACTING PROTEIN 1 FAMILY MEMBER"/>
    <property type="match status" value="1"/>
</dbReference>
<name>A0A7L7KU81_9MOLU</name>
<dbReference type="GO" id="GO:0003677">
    <property type="term" value="F:DNA binding"/>
    <property type="evidence" value="ECO:0007669"/>
    <property type="project" value="InterPro"/>
</dbReference>
<dbReference type="Pfam" id="PF16193">
    <property type="entry name" value="AAA_assoc_2"/>
    <property type="match status" value="1"/>
</dbReference>
<dbReference type="KEGG" id="xcl:G4Z02_08625"/>
<dbReference type="PANTHER" id="PTHR13779:SF7">
    <property type="entry name" value="ATPASE WRNIP1"/>
    <property type="match status" value="1"/>
</dbReference>
<dbReference type="InterPro" id="IPR008824">
    <property type="entry name" value="RuvB-like_N"/>
</dbReference>
<reference evidence="4 5" key="1">
    <citation type="submission" date="2020-02" db="EMBL/GenBank/DDBJ databases">
        <authorList>
            <person name="Zheng R.K."/>
            <person name="Sun C.M."/>
        </authorList>
    </citation>
    <scope>NUCLEOTIDE SEQUENCE [LARGE SCALE GENOMIC DNA]</scope>
    <source>
        <strain evidence="5">zrk13</strain>
    </source>
</reference>
<gene>
    <name evidence="4" type="ORF">G4Z02_08625</name>
</gene>
<dbReference type="CDD" id="cd00009">
    <property type="entry name" value="AAA"/>
    <property type="match status" value="1"/>
</dbReference>
<dbReference type="Gene3D" id="1.10.3710.10">
    <property type="entry name" value="DNA polymerase III clamp loader subunits, C-terminal domain"/>
    <property type="match status" value="1"/>
</dbReference>
<accession>A0A7L7KU81</accession>
<dbReference type="InterPro" id="IPR021886">
    <property type="entry name" value="MgsA_C"/>
</dbReference>